<dbReference type="InterPro" id="IPR050300">
    <property type="entry name" value="GDXG_lipolytic_enzyme"/>
</dbReference>
<dbReference type="Gene3D" id="3.40.50.1820">
    <property type="entry name" value="alpha/beta hydrolase"/>
    <property type="match status" value="1"/>
</dbReference>
<gene>
    <name evidence="3" type="ORF">C8J24_3317</name>
</gene>
<reference evidence="3 4" key="1">
    <citation type="submission" date="2018-04" db="EMBL/GenBank/DDBJ databases">
        <title>Genomic Encyclopedia of Type Strains, Phase III (KMG-III): the genomes of soil and plant-associated and newly described type strains.</title>
        <authorList>
            <person name="Whitman W."/>
        </authorList>
    </citation>
    <scope>NUCLEOTIDE SEQUENCE [LARGE SCALE GENOMIC DNA]</scope>
    <source>
        <strain evidence="3 4">NW12</strain>
    </source>
</reference>
<organism evidence="3 4">
    <name type="scientific">Sphingomonas aerolata</name>
    <dbReference type="NCBI Taxonomy" id="185951"/>
    <lineage>
        <taxon>Bacteria</taxon>
        <taxon>Pseudomonadati</taxon>
        <taxon>Pseudomonadota</taxon>
        <taxon>Alphaproteobacteria</taxon>
        <taxon>Sphingomonadales</taxon>
        <taxon>Sphingomonadaceae</taxon>
        <taxon>Sphingomonas</taxon>
    </lineage>
</organism>
<dbReference type="Proteomes" id="UP000240996">
    <property type="component" value="Unassembled WGS sequence"/>
</dbReference>
<evidence type="ECO:0000313" key="3">
    <source>
        <dbReference type="EMBL" id="PTM45097.1"/>
    </source>
</evidence>
<dbReference type="InterPro" id="IPR013094">
    <property type="entry name" value="AB_hydrolase_3"/>
</dbReference>
<dbReference type="PANTHER" id="PTHR48081">
    <property type="entry name" value="AB HYDROLASE SUPERFAMILY PROTEIN C4A8.06C"/>
    <property type="match status" value="1"/>
</dbReference>
<protein>
    <submittedName>
        <fullName evidence="3">Triacylglycerol lipase</fullName>
    </submittedName>
</protein>
<keyword evidence="4" id="KW-1185">Reference proteome</keyword>
<name>A0A2T4YNW1_9SPHN</name>
<dbReference type="EMBL" id="PZZN01000003">
    <property type="protein sequence ID" value="PTM45097.1"/>
    <property type="molecule type" value="Genomic_DNA"/>
</dbReference>
<dbReference type="PANTHER" id="PTHR48081:SF8">
    <property type="entry name" value="ALPHA_BETA HYDROLASE FOLD-3 DOMAIN-CONTAINING PROTEIN-RELATED"/>
    <property type="match status" value="1"/>
</dbReference>
<evidence type="ECO:0000313" key="4">
    <source>
        <dbReference type="Proteomes" id="UP000240996"/>
    </source>
</evidence>
<sequence>MDSLHLVDLTLRPLLEMMPQISLTADILPAMRDRPSMLPPADETLATLEIHTVPGPAGAPDIDLHVFRPAGVTGALPCIYHIHGGGYVMGKVSDYDPLLRPLVADLECVVVSVEYRLAPETNFPGPIEDCYAGLVWTITHADRLGIDPARLGVMGQSAGGGYAAALALMVRDRGEHALAFQHLIYPMLDDRSCTAPPHPYAGEFVWTAQSNRFGWTALLGHAPGGDAVSPYAAPARATDLGNLPPAYIATGALDLFVEEDIDYATRLIRSGVPVELHVYPGGYHAFDIFADGPVSQQARRDSHEALRRALA</sequence>
<dbReference type="InterPro" id="IPR029058">
    <property type="entry name" value="AB_hydrolase_fold"/>
</dbReference>
<feature type="domain" description="Alpha/beta hydrolase fold-3" evidence="2">
    <location>
        <begin position="80"/>
        <end position="286"/>
    </location>
</feature>
<accession>A0A2T4YNW1</accession>
<dbReference type="GO" id="GO:0016787">
    <property type="term" value="F:hydrolase activity"/>
    <property type="evidence" value="ECO:0007669"/>
    <property type="project" value="UniProtKB-KW"/>
</dbReference>
<comment type="caution">
    <text evidence="3">The sequence shown here is derived from an EMBL/GenBank/DDBJ whole genome shotgun (WGS) entry which is preliminary data.</text>
</comment>
<evidence type="ECO:0000256" key="1">
    <source>
        <dbReference type="ARBA" id="ARBA00022801"/>
    </source>
</evidence>
<keyword evidence="1" id="KW-0378">Hydrolase</keyword>
<dbReference type="AlphaFoldDB" id="A0A2T4YNW1"/>
<evidence type="ECO:0000259" key="2">
    <source>
        <dbReference type="Pfam" id="PF07859"/>
    </source>
</evidence>
<dbReference type="RefSeq" id="WP_107934069.1">
    <property type="nucleotide sequence ID" value="NZ_PZZN01000003.1"/>
</dbReference>
<dbReference type="SUPFAM" id="SSF53474">
    <property type="entry name" value="alpha/beta-Hydrolases"/>
    <property type="match status" value="1"/>
</dbReference>
<dbReference type="Pfam" id="PF07859">
    <property type="entry name" value="Abhydrolase_3"/>
    <property type="match status" value="1"/>
</dbReference>
<proteinExistence type="predicted"/>